<proteinExistence type="predicted"/>
<dbReference type="OrthoDB" id="9794575at2"/>
<evidence type="ECO:0000313" key="1">
    <source>
        <dbReference type="EMBL" id="SHK62775.1"/>
    </source>
</evidence>
<gene>
    <name evidence="1" type="ORF">SAMN04488007_3438</name>
</gene>
<dbReference type="CDD" id="cd03794">
    <property type="entry name" value="GT4_WbuB-like"/>
    <property type="match status" value="1"/>
</dbReference>
<dbReference type="Pfam" id="PF13692">
    <property type="entry name" value="Glyco_trans_1_4"/>
    <property type="match status" value="1"/>
</dbReference>
<keyword evidence="2" id="KW-1185">Reference proteome</keyword>
<dbReference type="GO" id="GO:0016740">
    <property type="term" value="F:transferase activity"/>
    <property type="evidence" value="ECO:0007669"/>
    <property type="project" value="UniProtKB-KW"/>
</dbReference>
<accession>A0A1M6U0K0</accession>
<organism evidence="1 2">
    <name type="scientific">Maribacter aquivivus</name>
    <dbReference type="NCBI Taxonomy" id="228958"/>
    <lineage>
        <taxon>Bacteria</taxon>
        <taxon>Pseudomonadati</taxon>
        <taxon>Bacteroidota</taxon>
        <taxon>Flavobacteriia</taxon>
        <taxon>Flavobacteriales</taxon>
        <taxon>Flavobacteriaceae</taxon>
        <taxon>Maribacter</taxon>
    </lineage>
</organism>
<dbReference type="EMBL" id="FQZX01000003">
    <property type="protein sequence ID" value="SHK62775.1"/>
    <property type="molecule type" value="Genomic_DNA"/>
</dbReference>
<dbReference type="STRING" id="228958.SAMN04488007_3438"/>
<evidence type="ECO:0000313" key="2">
    <source>
        <dbReference type="Proteomes" id="UP000184314"/>
    </source>
</evidence>
<name>A0A1M6U0K0_9FLAO</name>
<dbReference type="AlphaFoldDB" id="A0A1M6U0K0"/>
<protein>
    <submittedName>
        <fullName evidence="1">Glycosyltransferase involved in cell wall bisynthesis</fullName>
    </submittedName>
</protein>
<dbReference type="RefSeq" id="WP_073246492.1">
    <property type="nucleotide sequence ID" value="NZ_FQZX01000003.1"/>
</dbReference>
<dbReference type="Proteomes" id="UP000184314">
    <property type="component" value="Unassembled WGS sequence"/>
</dbReference>
<dbReference type="Gene3D" id="3.40.50.2000">
    <property type="entry name" value="Glycogen Phosphorylase B"/>
    <property type="match status" value="2"/>
</dbReference>
<dbReference type="SUPFAM" id="SSF53756">
    <property type="entry name" value="UDP-Glycosyltransferase/glycogen phosphorylase"/>
    <property type="match status" value="1"/>
</dbReference>
<sequence>MRKVLVITYYWPPAGGPGVQRWLKFVKYFRDFGIEPVLYIPENPHYPLLDESFLQDIPNDLKIYKHSIKEPYRIAAIFSSKKTKRISSGIIQTKNQSFLEKALLWIRGNLFIPDARKFWVKPSVNFLKDVLEKEGIDTIITTGPPHSVHLIGYYLKQAKSLKWIADFRDPWTTIGYHKKLKLTSYAEKKHKQLESDVLNTADKIIVTSTTTKHEFQQLTNKPIKVITNGFDGDMAVSDKLDSKFTLAHIGSLLSGRNPKNLWKVLSDLVNENIDFRNALQLRFIGVVSEEILASLADFDLQDFIEIVGYVSHQEALSYQKSSQVLLLVEIDSQDTIGIIPGKLFEYMAAKRPILGVGPVNWEVADIINKTETGRIFDYADDIALKNVLLSWFQDYQKGELLISSGSIEQYSRRELTRILVEYI</sequence>
<keyword evidence="1" id="KW-0808">Transferase</keyword>
<reference evidence="2" key="1">
    <citation type="submission" date="2016-11" db="EMBL/GenBank/DDBJ databases">
        <authorList>
            <person name="Varghese N."/>
            <person name="Submissions S."/>
        </authorList>
    </citation>
    <scope>NUCLEOTIDE SEQUENCE [LARGE SCALE GENOMIC DNA]</scope>
    <source>
        <strain evidence="2">DSM 16478</strain>
    </source>
</reference>